<reference evidence="1 2" key="1">
    <citation type="journal article" date="2016" name="Front. Microbiol.">
        <title>Fuerstia marisgermanicae gen. nov., sp. nov., an Unusual Member of the Phylum Planctomycetes from the German Wadden Sea.</title>
        <authorList>
            <person name="Kohn T."/>
            <person name="Heuer A."/>
            <person name="Jogler M."/>
            <person name="Vollmers J."/>
            <person name="Boedeker C."/>
            <person name="Bunk B."/>
            <person name="Rast P."/>
            <person name="Borchert D."/>
            <person name="Glockner I."/>
            <person name="Freese H.M."/>
            <person name="Klenk H.P."/>
            <person name="Overmann J."/>
            <person name="Kaster A.K."/>
            <person name="Rohde M."/>
            <person name="Wiegand S."/>
            <person name="Jogler C."/>
        </authorList>
    </citation>
    <scope>NUCLEOTIDE SEQUENCE [LARGE SCALE GENOMIC DNA]</scope>
    <source>
        <strain evidence="1 2">NH11</strain>
    </source>
</reference>
<keyword evidence="2" id="KW-1185">Reference proteome</keyword>
<dbReference type="AlphaFoldDB" id="A0A1P8WFJ8"/>
<dbReference type="RefSeq" id="WP_145944135.1">
    <property type="nucleotide sequence ID" value="NZ_CP017641.1"/>
</dbReference>
<accession>A0A1P8WFJ8</accession>
<evidence type="ECO:0000313" key="1">
    <source>
        <dbReference type="EMBL" id="APZ92813.1"/>
    </source>
</evidence>
<dbReference type="KEGG" id="fmr:Fuma_02425"/>
<evidence type="ECO:0008006" key="3">
    <source>
        <dbReference type="Google" id="ProtNLM"/>
    </source>
</evidence>
<gene>
    <name evidence="1" type="ORF">Fuma_02425</name>
</gene>
<dbReference type="Proteomes" id="UP000187735">
    <property type="component" value="Chromosome"/>
</dbReference>
<dbReference type="SUPFAM" id="SSF52091">
    <property type="entry name" value="SpoIIaa-like"/>
    <property type="match status" value="1"/>
</dbReference>
<evidence type="ECO:0000313" key="2">
    <source>
        <dbReference type="Proteomes" id="UP000187735"/>
    </source>
</evidence>
<dbReference type="EMBL" id="CP017641">
    <property type="protein sequence ID" value="APZ92813.1"/>
    <property type="molecule type" value="Genomic_DNA"/>
</dbReference>
<organism evidence="1 2">
    <name type="scientific">Fuerstiella marisgermanici</name>
    <dbReference type="NCBI Taxonomy" id="1891926"/>
    <lineage>
        <taxon>Bacteria</taxon>
        <taxon>Pseudomonadati</taxon>
        <taxon>Planctomycetota</taxon>
        <taxon>Planctomycetia</taxon>
        <taxon>Planctomycetales</taxon>
        <taxon>Planctomycetaceae</taxon>
        <taxon>Fuerstiella</taxon>
    </lineage>
</organism>
<dbReference type="STRING" id="1891926.Fuma_02425"/>
<protein>
    <recommendedName>
        <fullName evidence="3">STAS domain-containing protein</fullName>
    </recommendedName>
</protein>
<proteinExistence type="predicted"/>
<dbReference type="InterPro" id="IPR036513">
    <property type="entry name" value="STAS_dom_sf"/>
</dbReference>
<sequence length="158" mass="18545">MMNRKKRQRLKIESDGHTAFVGLDDIEIWDGADLALLREILGELIGQDQYRVIGINLHSVKYIPSGFFGMLYEWYEDGIRILLREPQPNVEQMLWFRMFFTRESDNTYCLNDEAVRHHTPGQQVEYHKREFTGEVAENGEEMIEIDELPHFDPEPAAS</sequence>
<name>A0A1P8WFJ8_9PLAN</name>
<dbReference type="OrthoDB" id="214310at2"/>